<dbReference type="RefSeq" id="XP_049263337.1">
    <property type="nucleotide sequence ID" value="XM_049407225.1"/>
</dbReference>
<feature type="region of interest" description="Disordered" evidence="1">
    <location>
        <begin position="155"/>
        <end position="177"/>
    </location>
</feature>
<feature type="compositionally biased region" description="Basic and acidic residues" evidence="1">
    <location>
        <begin position="168"/>
        <end position="177"/>
    </location>
</feature>
<name>A0A8J5Q9C0_9ASCO</name>
<feature type="compositionally biased region" description="Polar residues" evidence="1">
    <location>
        <begin position="155"/>
        <end position="167"/>
    </location>
</feature>
<evidence type="ECO:0000313" key="2">
    <source>
        <dbReference type="EMBL" id="KAG7663104.1"/>
    </source>
</evidence>
<accession>A0A8J5Q9C0</accession>
<evidence type="ECO:0000256" key="1">
    <source>
        <dbReference type="SAM" id="MobiDB-lite"/>
    </source>
</evidence>
<organism evidence="2 3">
    <name type="scientific">[Candida] subhashii</name>
    <dbReference type="NCBI Taxonomy" id="561895"/>
    <lineage>
        <taxon>Eukaryota</taxon>
        <taxon>Fungi</taxon>
        <taxon>Dikarya</taxon>
        <taxon>Ascomycota</taxon>
        <taxon>Saccharomycotina</taxon>
        <taxon>Pichiomycetes</taxon>
        <taxon>Debaryomycetaceae</taxon>
        <taxon>Spathaspora</taxon>
    </lineage>
</organism>
<dbReference type="EMBL" id="JAGSYN010000149">
    <property type="protein sequence ID" value="KAG7663104.1"/>
    <property type="molecule type" value="Genomic_DNA"/>
</dbReference>
<evidence type="ECO:0000313" key="3">
    <source>
        <dbReference type="Proteomes" id="UP000694255"/>
    </source>
</evidence>
<gene>
    <name evidence="2" type="ORF">J8A68_003376</name>
</gene>
<proteinExistence type="predicted"/>
<dbReference type="AlphaFoldDB" id="A0A8J5Q9C0"/>
<dbReference type="Proteomes" id="UP000694255">
    <property type="component" value="Unassembled WGS sequence"/>
</dbReference>
<reference evidence="2 3" key="1">
    <citation type="journal article" date="2021" name="DNA Res.">
        <title>Genome analysis of Candida subhashii reveals its hybrid nature and dual mitochondrial genome conformations.</title>
        <authorList>
            <person name="Mixao V."/>
            <person name="Hegedusova E."/>
            <person name="Saus E."/>
            <person name="Pryszcz L.P."/>
            <person name="Cillingova A."/>
            <person name="Nosek J."/>
            <person name="Gabaldon T."/>
        </authorList>
    </citation>
    <scope>NUCLEOTIDE SEQUENCE [LARGE SCALE GENOMIC DNA]</scope>
    <source>
        <strain evidence="2 3">CBS 10753</strain>
    </source>
</reference>
<comment type="caution">
    <text evidence="2">The sequence shown here is derived from an EMBL/GenBank/DDBJ whole genome shotgun (WGS) entry which is preliminary data.</text>
</comment>
<keyword evidence="3" id="KW-1185">Reference proteome</keyword>
<sequence length="177" mass="20994">MRFPFDDPVLIDLRRTHKELCNVRNLEELDTMIKVMLGVYQKGDPVYRSYKNLLTAMLYLKWEPEERSIFRAYYEEHKDTIEKFRECRKNPGGVDLDLPTPPLGISLGRLKCFFGYFDTGRFQQNCNFIRLVEKRMETGRHPVTFFSEERFKLTQKSTEENTGPSQLSKHEDLEVTI</sequence>
<protein>
    <submittedName>
        <fullName evidence="2">Uncharacterized protein</fullName>
    </submittedName>
</protein>
<dbReference type="GeneID" id="73470176"/>